<comment type="caution">
    <text evidence="3">The sequence shown here is derived from an EMBL/GenBank/DDBJ whole genome shotgun (WGS) entry which is preliminary data.</text>
</comment>
<dbReference type="InterPro" id="IPR056139">
    <property type="entry name" value="DUF7722"/>
</dbReference>
<dbReference type="AlphaFoldDB" id="A0A7J0EYW1"/>
<dbReference type="OrthoDB" id="1932905at2759"/>
<protein>
    <recommendedName>
        <fullName evidence="2">DUF7722 domain-containing protein</fullName>
    </recommendedName>
</protein>
<feature type="signal peptide" evidence="1">
    <location>
        <begin position="1"/>
        <end position="16"/>
    </location>
</feature>
<proteinExistence type="predicted"/>
<keyword evidence="1" id="KW-0732">Signal</keyword>
<organism evidence="3 4">
    <name type="scientific">Actinidia rufa</name>
    <dbReference type="NCBI Taxonomy" id="165716"/>
    <lineage>
        <taxon>Eukaryota</taxon>
        <taxon>Viridiplantae</taxon>
        <taxon>Streptophyta</taxon>
        <taxon>Embryophyta</taxon>
        <taxon>Tracheophyta</taxon>
        <taxon>Spermatophyta</taxon>
        <taxon>Magnoliopsida</taxon>
        <taxon>eudicotyledons</taxon>
        <taxon>Gunneridae</taxon>
        <taxon>Pentapetalae</taxon>
        <taxon>asterids</taxon>
        <taxon>Ericales</taxon>
        <taxon>Actinidiaceae</taxon>
        <taxon>Actinidia</taxon>
    </lineage>
</organism>
<keyword evidence="4" id="KW-1185">Reference proteome</keyword>
<dbReference type="Proteomes" id="UP000585474">
    <property type="component" value="Unassembled WGS sequence"/>
</dbReference>
<name>A0A7J0EYW1_9ERIC</name>
<gene>
    <name evidence="3" type="ORF">Acr_08g0000310</name>
</gene>
<reference evidence="3 4" key="1">
    <citation type="submission" date="2019-07" db="EMBL/GenBank/DDBJ databases">
        <title>De Novo Assembly of kiwifruit Actinidia rufa.</title>
        <authorList>
            <person name="Sugita-Konishi S."/>
            <person name="Sato K."/>
            <person name="Mori E."/>
            <person name="Abe Y."/>
            <person name="Kisaki G."/>
            <person name="Hamano K."/>
            <person name="Suezawa K."/>
            <person name="Otani M."/>
            <person name="Fukuda T."/>
            <person name="Manabe T."/>
            <person name="Gomi K."/>
            <person name="Tabuchi M."/>
            <person name="Akimitsu K."/>
            <person name="Kataoka I."/>
        </authorList>
    </citation>
    <scope>NUCLEOTIDE SEQUENCE [LARGE SCALE GENOMIC DNA]</scope>
    <source>
        <strain evidence="4">cv. Fuchu</strain>
    </source>
</reference>
<evidence type="ECO:0000259" key="2">
    <source>
        <dbReference type="Pfam" id="PF24847"/>
    </source>
</evidence>
<evidence type="ECO:0000256" key="1">
    <source>
        <dbReference type="SAM" id="SignalP"/>
    </source>
</evidence>
<feature type="domain" description="DUF7722" evidence="2">
    <location>
        <begin position="59"/>
        <end position="104"/>
    </location>
</feature>
<dbReference type="Pfam" id="PF24847">
    <property type="entry name" value="DUF7722"/>
    <property type="match status" value="1"/>
</dbReference>
<dbReference type="EMBL" id="BJWL01000008">
    <property type="protein sequence ID" value="GFY91635.1"/>
    <property type="molecule type" value="Genomic_DNA"/>
</dbReference>
<evidence type="ECO:0000313" key="4">
    <source>
        <dbReference type="Proteomes" id="UP000585474"/>
    </source>
</evidence>
<feature type="chain" id="PRO_5029603916" description="DUF7722 domain-containing protein" evidence="1">
    <location>
        <begin position="17"/>
        <end position="107"/>
    </location>
</feature>
<sequence>MALRWLLHSAYAIVLGYPNEAAVQKQVKSLTFQSDQNLPKSAGTCVQMCCSGFQMPLHYPRYKKADYEKMEEWKVDMVLQEYGLRFMGSLDEKRAFAMGVFLWPDQL</sequence>
<evidence type="ECO:0000313" key="3">
    <source>
        <dbReference type="EMBL" id="GFY91635.1"/>
    </source>
</evidence>
<accession>A0A7J0EYW1</accession>
<dbReference type="PANTHER" id="PTHR33513:SF2">
    <property type="match status" value="1"/>
</dbReference>
<dbReference type="PANTHER" id="PTHR33513">
    <property type="entry name" value="OS06G0523300 PROTEIN"/>
    <property type="match status" value="1"/>
</dbReference>